<dbReference type="InterPro" id="IPR036397">
    <property type="entry name" value="RNaseH_sf"/>
</dbReference>
<dbReference type="InterPro" id="IPR008271">
    <property type="entry name" value="Ser/Thr_kinase_AS"/>
</dbReference>
<dbReference type="Pfam" id="PF00069">
    <property type="entry name" value="Pkinase"/>
    <property type="match status" value="1"/>
</dbReference>
<dbReference type="PROSITE" id="PS50011">
    <property type="entry name" value="PROTEIN_KINASE_DOM"/>
    <property type="match status" value="1"/>
</dbReference>
<dbReference type="CDD" id="cd05123">
    <property type="entry name" value="STKc_AGC"/>
    <property type="match status" value="1"/>
</dbReference>
<dbReference type="InterPro" id="IPR011009">
    <property type="entry name" value="Kinase-like_dom_sf"/>
</dbReference>
<keyword evidence="5" id="KW-0418">Kinase</keyword>
<reference evidence="9 10" key="1">
    <citation type="submission" date="2022-01" db="EMBL/GenBank/DDBJ databases">
        <title>A chromosomal length assembly of Cordylochernes scorpioides.</title>
        <authorList>
            <person name="Zeh D."/>
            <person name="Zeh J."/>
        </authorList>
    </citation>
    <scope>NUCLEOTIDE SEQUENCE [LARGE SCALE GENOMIC DNA]</scope>
    <source>
        <strain evidence="9">IN4F17</strain>
        <tissue evidence="9">Whole Body</tissue>
    </source>
</reference>
<keyword evidence="1" id="KW-0723">Serine/threonine-protein kinase</keyword>
<dbReference type="InterPro" id="IPR045270">
    <property type="entry name" value="STKc_AGC"/>
</dbReference>
<keyword evidence="2" id="KW-0597">Phosphoprotein</keyword>
<gene>
    <name evidence="9" type="ORF">LAZ67_7002661</name>
</gene>
<dbReference type="EMBL" id="CP092869">
    <property type="protein sequence ID" value="UYV70356.1"/>
    <property type="molecule type" value="Genomic_DNA"/>
</dbReference>
<dbReference type="SMART" id="SM00220">
    <property type="entry name" value="S_TKc"/>
    <property type="match status" value="1"/>
</dbReference>
<keyword evidence="6 7" id="KW-0067">ATP-binding</keyword>
<evidence type="ECO:0000256" key="5">
    <source>
        <dbReference type="ARBA" id="ARBA00022777"/>
    </source>
</evidence>
<evidence type="ECO:0000256" key="3">
    <source>
        <dbReference type="ARBA" id="ARBA00022679"/>
    </source>
</evidence>
<dbReference type="Gene3D" id="3.30.200.20">
    <property type="entry name" value="Phosphorylase Kinase, domain 1"/>
    <property type="match status" value="1"/>
</dbReference>
<evidence type="ECO:0000256" key="2">
    <source>
        <dbReference type="ARBA" id="ARBA00022553"/>
    </source>
</evidence>
<sequence>MILGKDAQNVQKITDLIKENPRTTLLELEQDTGISKTTIGRIVTKDLKLKKTPAKFIPIFLTNEQKLCRLATCENMLEMTRTDPEWKDKIITGDETWVYDYDPETKRQYAEWRGQDIAPNDFFLFSKLKAVLKGRHFDTRDDIIEKSLLAMKSIPKELYKNCFDNLGKRWRCPVQYIQALEEILGRGAVFQLMKMSGQVLVGLENTEKAERLSEEGLTIGNTLLKVVPHRKRAEKIVVGNLPIALRDEDIVVALRPYCRAVSLTHEVVASGGYTWTIGSREALILLNEGLKLHQLPVKLVIVSKGESTPAYITYDFRKRRVELPETSQIIQKGSTAIDFSEFDSSILETYQPVKILGRGGFGKVYLVKDKKSKEPFALKLIRKYEGFDEDFQIEKKVLELSIGFPFLIGLAASFETDERAYVLMDLVRGKDLYYYFKHMGRMPEDYARFYSAEAIIALNYLHTHRIIHRDVKLENILINNDGHIILADYGACREEGPNQNDRSDAGTKMYKAPEFLQDLEYNKAVDFWAIGAVIYELLVGFHPFLPQGTCENEDEYIEEAILYKPIEIPRYLSYMAYSILRAFLKRDPEQRLGANRYKNIANLPLIDSENIHLPPLHIKLGLMKDFVKAMDRNASGFAYLKQKISSISEAKIKEDIFVGPQIRELQQDGNFQNSLNEVEAAEWNSFRNVCKNFLGSVKVENYRDIVNDLLLSYKALGCNMSLKIHFLHSHLDFFPDNLGAVSDEHGERFHQDISSMEKRYQGLLVKGNFFRKIRINFHKFARVLQSFAREETLRK</sequence>
<evidence type="ECO:0000256" key="7">
    <source>
        <dbReference type="PROSITE-ProRule" id="PRU10141"/>
    </source>
</evidence>
<accession>A0ABY6KNC4</accession>
<dbReference type="Gene3D" id="1.10.510.10">
    <property type="entry name" value="Transferase(Phosphotransferase) domain 1"/>
    <property type="match status" value="1"/>
</dbReference>
<dbReference type="PROSITE" id="PS00108">
    <property type="entry name" value="PROTEIN_KINASE_ST"/>
    <property type="match status" value="1"/>
</dbReference>
<dbReference type="Proteomes" id="UP001235939">
    <property type="component" value="Chromosome 07"/>
</dbReference>
<keyword evidence="10" id="KW-1185">Reference proteome</keyword>
<dbReference type="InterPro" id="IPR000719">
    <property type="entry name" value="Prot_kinase_dom"/>
</dbReference>
<evidence type="ECO:0000256" key="4">
    <source>
        <dbReference type="ARBA" id="ARBA00022741"/>
    </source>
</evidence>
<dbReference type="PANTHER" id="PTHR24351">
    <property type="entry name" value="RIBOSOMAL PROTEIN S6 KINASE"/>
    <property type="match status" value="1"/>
</dbReference>
<protein>
    <submittedName>
        <fullName evidence="9">PRKCI</fullName>
    </submittedName>
</protein>
<evidence type="ECO:0000256" key="6">
    <source>
        <dbReference type="ARBA" id="ARBA00022840"/>
    </source>
</evidence>
<name>A0ABY6KNC4_9ARAC</name>
<dbReference type="PROSITE" id="PS00107">
    <property type="entry name" value="PROTEIN_KINASE_ATP"/>
    <property type="match status" value="1"/>
</dbReference>
<organism evidence="9 10">
    <name type="scientific">Cordylochernes scorpioides</name>
    <dbReference type="NCBI Taxonomy" id="51811"/>
    <lineage>
        <taxon>Eukaryota</taxon>
        <taxon>Metazoa</taxon>
        <taxon>Ecdysozoa</taxon>
        <taxon>Arthropoda</taxon>
        <taxon>Chelicerata</taxon>
        <taxon>Arachnida</taxon>
        <taxon>Pseudoscorpiones</taxon>
        <taxon>Cheliferoidea</taxon>
        <taxon>Chernetidae</taxon>
        <taxon>Cordylochernes</taxon>
    </lineage>
</organism>
<evidence type="ECO:0000313" key="9">
    <source>
        <dbReference type="EMBL" id="UYV70356.1"/>
    </source>
</evidence>
<proteinExistence type="predicted"/>
<evidence type="ECO:0000259" key="8">
    <source>
        <dbReference type="PROSITE" id="PS50011"/>
    </source>
</evidence>
<keyword evidence="4 7" id="KW-0547">Nucleotide-binding</keyword>
<evidence type="ECO:0000256" key="1">
    <source>
        <dbReference type="ARBA" id="ARBA00022527"/>
    </source>
</evidence>
<keyword evidence="3" id="KW-0808">Transferase</keyword>
<dbReference type="Gene3D" id="3.30.420.10">
    <property type="entry name" value="Ribonuclease H-like superfamily/Ribonuclease H"/>
    <property type="match status" value="2"/>
</dbReference>
<dbReference type="InterPro" id="IPR017441">
    <property type="entry name" value="Protein_kinase_ATP_BS"/>
</dbReference>
<feature type="binding site" evidence="7">
    <location>
        <position position="383"/>
    </location>
    <ligand>
        <name>ATP</name>
        <dbReference type="ChEBI" id="CHEBI:30616"/>
    </ligand>
</feature>
<evidence type="ECO:0000313" key="10">
    <source>
        <dbReference type="Proteomes" id="UP001235939"/>
    </source>
</evidence>
<dbReference type="SUPFAM" id="SSF56112">
    <property type="entry name" value="Protein kinase-like (PK-like)"/>
    <property type="match status" value="1"/>
</dbReference>
<feature type="domain" description="Protein kinase" evidence="8">
    <location>
        <begin position="350"/>
        <end position="606"/>
    </location>
</feature>